<accession>A0A671YQ27</accession>
<keyword evidence="2" id="KW-1185">Reference proteome</keyword>
<dbReference type="Proteomes" id="UP000472265">
    <property type="component" value="Chromosome 14"/>
</dbReference>
<reference evidence="1" key="2">
    <citation type="submission" date="2025-08" db="UniProtKB">
        <authorList>
            <consortium name="Ensembl"/>
        </authorList>
    </citation>
    <scope>IDENTIFICATION</scope>
</reference>
<name>A0A671YQ27_SPAAU</name>
<dbReference type="InParanoid" id="A0A671YQ27"/>
<dbReference type="AlphaFoldDB" id="A0A671YQ27"/>
<reference evidence="1" key="1">
    <citation type="submission" date="2021-04" db="EMBL/GenBank/DDBJ databases">
        <authorList>
            <consortium name="Wellcome Sanger Institute Data Sharing"/>
        </authorList>
    </citation>
    <scope>NUCLEOTIDE SEQUENCE [LARGE SCALE GENOMIC DNA]</scope>
</reference>
<evidence type="ECO:0000313" key="2">
    <source>
        <dbReference type="Proteomes" id="UP000472265"/>
    </source>
</evidence>
<reference evidence="1" key="3">
    <citation type="submission" date="2025-09" db="UniProtKB">
        <authorList>
            <consortium name="Ensembl"/>
        </authorList>
    </citation>
    <scope>IDENTIFICATION</scope>
</reference>
<evidence type="ECO:0000313" key="1">
    <source>
        <dbReference type="Ensembl" id="ENSSAUP00010064913.1"/>
    </source>
</evidence>
<organism evidence="1 2">
    <name type="scientific">Sparus aurata</name>
    <name type="common">Gilthead sea bream</name>
    <dbReference type="NCBI Taxonomy" id="8175"/>
    <lineage>
        <taxon>Eukaryota</taxon>
        <taxon>Metazoa</taxon>
        <taxon>Chordata</taxon>
        <taxon>Craniata</taxon>
        <taxon>Vertebrata</taxon>
        <taxon>Euteleostomi</taxon>
        <taxon>Actinopterygii</taxon>
        <taxon>Neopterygii</taxon>
        <taxon>Teleostei</taxon>
        <taxon>Neoteleostei</taxon>
        <taxon>Acanthomorphata</taxon>
        <taxon>Eupercaria</taxon>
        <taxon>Spariformes</taxon>
        <taxon>Sparidae</taxon>
        <taxon>Sparus</taxon>
    </lineage>
</organism>
<protein>
    <submittedName>
        <fullName evidence="1">Uncharacterized protein</fullName>
    </submittedName>
</protein>
<proteinExistence type="predicted"/>
<dbReference type="Ensembl" id="ENSSAUT00010067993.1">
    <property type="protein sequence ID" value="ENSSAUP00010064913.1"/>
    <property type="gene ID" value="ENSSAUG00010026011.1"/>
</dbReference>
<sequence length="81" mass="8932">WLRGRASILLTKSCCCSVVKVSKVGERVLRTSVWRVPHSLTRDISSCTHLKNTSFGVPSGVTFESTVNHPIIIIHAPLFSL</sequence>